<sequence>MALVALVASSNTPPILDRAPNTSAAPYSPEAYNSLPTLRHAFERFQQLDARTAIVGPIRDLFLKNKVHEHLGIALLHKHFPIRPTERLVDCRNISAPWDMGDDTDAVTRKYDSLILPRSFRLIQGELVPYEFELSDANSPPQVNQGFVSEMSSLLCQHGLDQVLGLRVLDKHDSELTVEVTEGNVNIMIRRGIVPEEELIQALWVFAKDGDQACHCRESCRRDSKGNHFESNHTCG</sequence>
<reference evidence="1 2" key="1">
    <citation type="journal article" date="2025" name="Microbiol. Resour. Announc.">
        <title>Draft genome sequences for Neonectria magnoliae and Neonectria punicea, canker pathogens of Liriodendron tulipifera and Acer saccharum in West Virginia.</title>
        <authorList>
            <person name="Petronek H.M."/>
            <person name="Kasson M.T."/>
            <person name="Metheny A.M."/>
            <person name="Stauder C.M."/>
            <person name="Lovett B."/>
            <person name="Lynch S.C."/>
            <person name="Garnas J.R."/>
            <person name="Kasson L.R."/>
            <person name="Stajich J.E."/>
        </authorList>
    </citation>
    <scope>NUCLEOTIDE SEQUENCE [LARGE SCALE GENOMIC DNA]</scope>
    <source>
        <strain evidence="1 2">NRRL 64651</strain>
    </source>
</reference>
<gene>
    <name evidence="1" type="ORF">QQZ08_012018</name>
</gene>
<comment type="caution">
    <text evidence="1">The sequence shown here is derived from an EMBL/GenBank/DDBJ whole genome shotgun (WGS) entry which is preliminary data.</text>
</comment>
<dbReference type="Proteomes" id="UP001498421">
    <property type="component" value="Unassembled WGS sequence"/>
</dbReference>
<keyword evidence="2" id="KW-1185">Reference proteome</keyword>
<organism evidence="1 2">
    <name type="scientific">Neonectria magnoliae</name>
    <dbReference type="NCBI Taxonomy" id="2732573"/>
    <lineage>
        <taxon>Eukaryota</taxon>
        <taxon>Fungi</taxon>
        <taxon>Dikarya</taxon>
        <taxon>Ascomycota</taxon>
        <taxon>Pezizomycotina</taxon>
        <taxon>Sordariomycetes</taxon>
        <taxon>Hypocreomycetidae</taxon>
        <taxon>Hypocreales</taxon>
        <taxon>Nectriaceae</taxon>
        <taxon>Neonectria</taxon>
    </lineage>
</organism>
<evidence type="ECO:0000313" key="1">
    <source>
        <dbReference type="EMBL" id="KAK7416384.1"/>
    </source>
</evidence>
<evidence type="ECO:0000313" key="2">
    <source>
        <dbReference type="Proteomes" id="UP001498421"/>
    </source>
</evidence>
<protein>
    <submittedName>
        <fullName evidence="1">Uncharacterized protein</fullName>
    </submittedName>
</protein>
<accession>A0ABR1H5R7</accession>
<dbReference type="EMBL" id="JAZAVK010000210">
    <property type="protein sequence ID" value="KAK7416384.1"/>
    <property type="molecule type" value="Genomic_DNA"/>
</dbReference>
<name>A0ABR1H5R7_9HYPO</name>
<proteinExistence type="predicted"/>